<protein>
    <recommendedName>
        <fullName evidence="1">Capsule synthesis protein CapA domain-containing protein</fullName>
    </recommendedName>
</protein>
<feature type="non-terminal residue" evidence="2">
    <location>
        <position position="147"/>
    </location>
</feature>
<dbReference type="AlphaFoldDB" id="A0A0H5RD11"/>
<name>A0A0H5RD11_9EUKA</name>
<dbReference type="EMBL" id="HACM01011713">
    <property type="protein sequence ID" value="CRZ12155.1"/>
    <property type="molecule type" value="Transcribed_RNA"/>
</dbReference>
<organism evidence="2">
    <name type="scientific">Spongospora subterranea</name>
    <dbReference type="NCBI Taxonomy" id="70186"/>
    <lineage>
        <taxon>Eukaryota</taxon>
        <taxon>Sar</taxon>
        <taxon>Rhizaria</taxon>
        <taxon>Endomyxa</taxon>
        <taxon>Phytomyxea</taxon>
        <taxon>Plasmodiophorida</taxon>
        <taxon>Plasmodiophoridae</taxon>
        <taxon>Spongospora</taxon>
    </lineage>
</organism>
<dbReference type="InterPro" id="IPR052169">
    <property type="entry name" value="CW_Biosynth-Accessory"/>
</dbReference>
<dbReference type="PANTHER" id="PTHR33393:SF11">
    <property type="entry name" value="POLYGLUTAMINE SYNTHESIS ACCESSORY PROTEIN RV0574C-RELATED"/>
    <property type="match status" value="1"/>
</dbReference>
<proteinExistence type="predicted"/>
<evidence type="ECO:0000259" key="1">
    <source>
        <dbReference type="Pfam" id="PF09587"/>
    </source>
</evidence>
<sequence length="147" mass="16591">DVPLPEIQRRNRHGRYLWGDYLGLRFDPPPDLRLFNLETAVTETIDNDDVPKSKGINYHLHSANLPELMRAYDEERHGGSERIPYVISFANNHALDFGKTAFVNETIPLLRGGFNMIGAGIDWDDAARPFQTEIRGTPIQIFAAATA</sequence>
<dbReference type="InterPro" id="IPR019079">
    <property type="entry name" value="Capsule_synth_CapA"/>
</dbReference>
<dbReference type="PANTHER" id="PTHR33393">
    <property type="entry name" value="POLYGLUTAMINE SYNTHESIS ACCESSORY PROTEIN RV0574C-RELATED"/>
    <property type="match status" value="1"/>
</dbReference>
<accession>A0A0H5RD11</accession>
<feature type="domain" description="Capsule synthesis protein CapA" evidence="1">
    <location>
        <begin position="31"/>
        <end position="145"/>
    </location>
</feature>
<feature type="non-terminal residue" evidence="2">
    <location>
        <position position="1"/>
    </location>
</feature>
<dbReference type="Pfam" id="PF09587">
    <property type="entry name" value="PGA_cap"/>
    <property type="match status" value="1"/>
</dbReference>
<evidence type="ECO:0000313" key="2">
    <source>
        <dbReference type="EMBL" id="CRZ12155.1"/>
    </source>
</evidence>
<reference evidence="2" key="1">
    <citation type="submission" date="2015-04" db="EMBL/GenBank/DDBJ databases">
        <title>The genome sequence of the plant pathogenic Rhizarian Plasmodiophora brassicae reveals insights in its biotrophic life cycle and the origin of chitin synthesis.</title>
        <authorList>
            <person name="Schwelm A."/>
            <person name="Fogelqvist J."/>
            <person name="Knaust A."/>
            <person name="Julke S."/>
            <person name="Lilja T."/>
            <person name="Dhandapani V."/>
            <person name="Bonilla-Rosso G."/>
            <person name="Karlsson M."/>
            <person name="Shevchenko A."/>
            <person name="Choi S.R."/>
            <person name="Kim H.G."/>
            <person name="Park J.Y."/>
            <person name="Lim Y.P."/>
            <person name="Ludwig-Muller J."/>
            <person name="Dixelius C."/>
        </authorList>
    </citation>
    <scope>NUCLEOTIDE SEQUENCE</scope>
    <source>
        <tissue evidence="2">Potato root galls</tissue>
    </source>
</reference>